<gene>
    <name evidence="1" type="ORF">HV832_14265</name>
</gene>
<reference evidence="1 2" key="1">
    <citation type="submission" date="2020-06" db="EMBL/GenBank/DDBJ databases">
        <authorList>
            <person name="Qiu C."/>
            <person name="Liu Z."/>
        </authorList>
    </citation>
    <scope>NUCLEOTIDE SEQUENCE [LARGE SCALE GENOMIC DNA]</scope>
    <source>
        <strain evidence="1 2">EM 1</strain>
    </source>
</reference>
<dbReference type="EMBL" id="JABXYJ010000008">
    <property type="protein sequence ID" value="NVO78991.1"/>
    <property type="molecule type" value="Genomic_DNA"/>
</dbReference>
<protein>
    <submittedName>
        <fullName evidence="1">Uncharacterized protein</fullName>
    </submittedName>
</protein>
<dbReference type="Proteomes" id="UP000588051">
    <property type="component" value="Unassembled WGS sequence"/>
</dbReference>
<sequence length="156" mass="17760">MKFKKPLLPVTDDWICAVNPRFPQVVFTPLILPVNLPDFSPDISVLGIFGKFMVVESDKRLFLIPNIDVAWLLWSFENHLESQFSNDERMALTGASDVALIHSKLKGEQQKLLAWLNSYIPATSSVMEMEDPQEIPSVAFPATTEMPEPIFFDEYQ</sequence>
<evidence type="ECO:0000313" key="1">
    <source>
        <dbReference type="EMBL" id="NVO78991.1"/>
    </source>
</evidence>
<organism evidence="1 2">
    <name type="scientific">Undibacterium oligocarboniphilum</name>
    <dbReference type="NCBI Taxonomy" id="666702"/>
    <lineage>
        <taxon>Bacteria</taxon>
        <taxon>Pseudomonadati</taxon>
        <taxon>Pseudomonadota</taxon>
        <taxon>Betaproteobacteria</taxon>
        <taxon>Burkholderiales</taxon>
        <taxon>Oxalobacteraceae</taxon>
        <taxon>Undibacterium</taxon>
    </lineage>
</organism>
<keyword evidence="2" id="KW-1185">Reference proteome</keyword>
<evidence type="ECO:0000313" key="2">
    <source>
        <dbReference type="Proteomes" id="UP000588051"/>
    </source>
</evidence>
<proteinExistence type="predicted"/>
<name>A0A850QHC9_9BURK</name>
<comment type="caution">
    <text evidence="1">The sequence shown here is derived from an EMBL/GenBank/DDBJ whole genome shotgun (WGS) entry which is preliminary data.</text>
</comment>
<dbReference type="RefSeq" id="WP_176804526.1">
    <property type="nucleotide sequence ID" value="NZ_JABXYJ010000008.1"/>
</dbReference>
<dbReference type="AlphaFoldDB" id="A0A850QHC9"/>
<accession>A0A850QHC9</accession>